<proteinExistence type="predicted"/>
<dbReference type="InterPro" id="IPR029035">
    <property type="entry name" value="DHS-like_NAD/FAD-binding_dom"/>
</dbReference>
<dbReference type="EMBL" id="MN101228">
    <property type="protein sequence ID" value="QEG11233.1"/>
    <property type="molecule type" value="Genomic_DNA"/>
</dbReference>
<sequence>MGQINLFDTLTTQDLVIVVGASNQVIDFNWELFPAHSRGTKVWVVNNGINYIEQSLYEERGIPVWYDTAANVFSNKHFIGQVEAWLGEKIYVPSR</sequence>
<gene>
    <name evidence="1" type="ORF">KPN4_47</name>
</gene>
<organism evidence="1 2">
    <name type="scientific">Klebsiella phage KPN4</name>
    <dbReference type="NCBI Taxonomy" id="2601622"/>
    <lineage>
        <taxon>Viruses</taxon>
        <taxon>Duplodnaviria</taxon>
        <taxon>Heunggongvirae</taxon>
        <taxon>Uroviricota</taxon>
        <taxon>Caudoviricetes</taxon>
        <taxon>Demerecviridae</taxon>
        <taxon>Sugarlandvirus</taxon>
        <taxon>Sugarlandvirus KPN4</taxon>
    </lineage>
</organism>
<accession>A0A5B9NK24</accession>
<dbReference type="Proteomes" id="UP000323818">
    <property type="component" value="Segment"/>
</dbReference>
<evidence type="ECO:0000313" key="1">
    <source>
        <dbReference type="EMBL" id="QEG11233.1"/>
    </source>
</evidence>
<evidence type="ECO:0000313" key="2">
    <source>
        <dbReference type="Proteomes" id="UP000323818"/>
    </source>
</evidence>
<keyword evidence="2" id="KW-1185">Reference proteome</keyword>
<dbReference type="SUPFAM" id="SSF52467">
    <property type="entry name" value="DHS-like NAD/FAD-binding domain"/>
    <property type="match status" value="1"/>
</dbReference>
<name>A0A5B9NK24_9CAUD</name>
<reference evidence="1 2" key="1">
    <citation type="submission" date="2019-06" db="EMBL/GenBank/DDBJ databases">
        <title>Comparative genomics of Klebsiella bacteriophages in the elucidation of host range specificity.</title>
        <authorList>
            <person name="Ku H."/>
            <person name="Brown T."/>
            <person name="Kabwe M."/>
            <person name="Chan H.T."/>
            <person name="Petrovski S."/>
            <person name="Tucci J."/>
        </authorList>
    </citation>
    <scope>NUCLEOTIDE SEQUENCE [LARGE SCALE GENOMIC DNA]</scope>
</reference>
<protein>
    <submittedName>
        <fullName evidence="1">NAD-dependent protein deacetylase of SIR2 family</fullName>
    </submittedName>
</protein>